<name>A0A4R6DFH3_9RHOO</name>
<comment type="caution">
    <text evidence="2">The sequence shown here is derived from an EMBL/GenBank/DDBJ whole genome shotgun (WGS) entry which is preliminary data.</text>
</comment>
<dbReference type="PRINTS" id="PR00420">
    <property type="entry name" value="RNGMNOXGNASE"/>
</dbReference>
<dbReference type="Gene3D" id="3.30.9.40">
    <property type="match status" value="1"/>
</dbReference>
<proteinExistence type="predicted"/>
<dbReference type="Gene3D" id="3.50.50.60">
    <property type="entry name" value="FAD/NAD(P)-binding domain"/>
    <property type="match status" value="2"/>
</dbReference>
<accession>A0A4R6DFH3</accession>
<gene>
    <name evidence="2" type="ORF">C7389_1424</name>
</gene>
<keyword evidence="3" id="KW-1185">Reference proteome</keyword>
<dbReference type="RefSeq" id="WP_211168575.1">
    <property type="nucleotide sequence ID" value="NZ_SNVV01000042.1"/>
</dbReference>
<organism evidence="2 3">
    <name type="scientific">Azoarcus indigens</name>
    <dbReference type="NCBI Taxonomy" id="29545"/>
    <lineage>
        <taxon>Bacteria</taxon>
        <taxon>Pseudomonadati</taxon>
        <taxon>Pseudomonadota</taxon>
        <taxon>Betaproteobacteria</taxon>
        <taxon>Rhodocyclales</taxon>
        <taxon>Zoogloeaceae</taxon>
        <taxon>Azoarcus</taxon>
    </lineage>
</organism>
<reference evidence="2 3" key="1">
    <citation type="submission" date="2019-03" db="EMBL/GenBank/DDBJ databases">
        <title>Genomic Encyclopedia of Type Strains, Phase IV (KMG-IV): sequencing the most valuable type-strain genomes for metagenomic binning, comparative biology and taxonomic classification.</title>
        <authorList>
            <person name="Goeker M."/>
        </authorList>
    </citation>
    <scope>NUCLEOTIDE SEQUENCE [LARGE SCALE GENOMIC DNA]</scope>
    <source>
        <strain evidence="2 3">DSM 12121</strain>
    </source>
</reference>
<dbReference type="InterPro" id="IPR036188">
    <property type="entry name" value="FAD/NAD-bd_sf"/>
</dbReference>
<dbReference type="SUPFAM" id="SSF51905">
    <property type="entry name" value="FAD/NAD(P)-binding domain"/>
    <property type="match status" value="1"/>
</dbReference>
<feature type="domain" description="Styrene monooxygenase StyA putative substrate binding" evidence="1">
    <location>
        <begin position="160"/>
        <end position="271"/>
    </location>
</feature>
<evidence type="ECO:0000313" key="2">
    <source>
        <dbReference type="EMBL" id="TDN43233.1"/>
    </source>
</evidence>
<evidence type="ECO:0000259" key="1">
    <source>
        <dbReference type="Pfam" id="PF17885"/>
    </source>
</evidence>
<protein>
    <submittedName>
        <fullName evidence="2">Flavin-dependent dehydrogenase</fullName>
    </submittedName>
</protein>
<dbReference type="InterPro" id="IPR041654">
    <property type="entry name" value="StyA_sbd"/>
</dbReference>
<dbReference type="AlphaFoldDB" id="A0A4R6DFH3"/>
<evidence type="ECO:0000313" key="3">
    <source>
        <dbReference type="Proteomes" id="UP000295129"/>
    </source>
</evidence>
<sequence length="429" mass="46861">MSVTSMPETKVTPRSIAIVGAGQAGLLLGCALLDQGYQVIIVTNRSAEEVWNGKVMSSQFIFEPALAIERRFGMNQWEDECPWTDGISFSVPAPDGSGTQAIHWHAMLDKPGQSVDQRVKMPGWMKEFERRGGELRIANVGVPELEALAASHELVLLAGGKGEIVNLLGRDEERSPVKQPMRALALTYVTGMKRHDYPECVNFNLIPGVGEYFVFPALTTKGKGETQACDIMVLEGVPGGPMDCWAGLSPEQHFEASMNVLKTFVPWEYERSRDCQLTDPNGILSGKITPTVRKPVLTLPSGRKIMGMGDAVLVNDPITGQGSNNATKGAGAYYEAIIARGGQPFDEAWMQATFDAFYNGYAKEAVRWTNSLLFPPPDFRVNLLGAAQQFPGIAARIADGFNDPRDFAHYWYEAADADRLIASEAQKAA</sequence>
<dbReference type="Pfam" id="PF17885">
    <property type="entry name" value="Smoa_sbd"/>
    <property type="match status" value="1"/>
</dbReference>
<dbReference type="EMBL" id="SNVV01000042">
    <property type="protein sequence ID" value="TDN43233.1"/>
    <property type="molecule type" value="Genomic_DNA"/>
</dbReference>
<dbReference type="Proteomes" id="UP000295129">
    <property type="component" value="Unassembled WGS sequence"/>
</dbReference>